<dbReference type="InterPro" id="IPR013320">
    <property type="entry name" value="ConA-like_dom_sf"/>
</dbReference>
<dbReference type="GO" id="GO:0006457">
    <property type="term" value="P:protein folding"/>
    <property type="evidence" value="ECO:0007669"/>
    <property type="project" value="InterPro"/>
</dbReference>
<dbReference type="SMR" id="A0A482XE84"/>
<dbReference type="EMBL" id="QKKF02011363">
    <property type="protein sequence ID" value="RZF44106.1"/>
    <property type="molecule type" value="Genomic_DNA"/>
</dbReference>
<organism evidence="5 6">
    <name type="scientific">Laodelphax striatellus</name>
    <name type="common">Small brown planthopper</name>
    <name type="synonym">Delphax striatella</name>
    <dbReference type="NCBI Taxonomy" id="195883"/>
    <lineage>
        <taxon>Eukaryota</taxon>
        <taxon>Metazoa</taxon>
        <taxon>Ecdysozoa</taxon>
        <taxon>Arthropoda</taxon>
        <taxon>Hexapoda</taxon>
        <taxon>Insecta</taxon>
        <taxon>Pterygota</taxon>
        <taxon>Neoptera</taxon>
        <taxon>Paraneoptera</taxon>
        <taxon>Hemiptera</taxon>
        <taxon>Auchenorrhyncha</taxon>
        <taxon>Fulgoroidea</taxon>
        <taxon>Delphacidae</taxon>
        <taxon>Criomorphinae</taxon>
        <taxon>Laodelphax</taxon>
    </lineage>
</organism>
<dbReference type="GO" id="GO:0005789">
    <property type="term" value="C:endoplasmic reticulum membrane"/>
    <property type="evidence" value="ECO:0007669"/>
    <property type="project" value="TreeGrafter"/>
</dbReference>
<dbReference type="PROSITE" id="PS00803">
    <property type="entry name" value="CALRETICULIN_1"/>
    <property type="match status" value="1"/>
</dbReference>
<dbReference type="Gene3D" id="2.60.120.200">
    <property type="match status" value="1"/>
</dbReference>
<evidence type="ECO:0000256" key="4">
    <source>
        <dbReference type="RuleBase" id="RU362126"/>
    </source>
</evidence>
<evidence type="ECO:0000313" key="6">
    <source>
        <dbReference type="Proteomes" id="UP000291343"/>
    </source>
</evidence>
<gene>
    <name evidence="5" type="ORF">LSTR_LSTR016005</name>
</gene>
<dbReference type="PANTHER" id="PTHR11073:SF2">
    <property type="entry name" value="CALRETICULIN"/>
    <property type="match status" value="1"/>
</dbReference>
<protein>
    <recommendedName>
        <fullName evidence="7">Calreticulin</fullName>
    </recommendedName>
</protein>
<proteinExistence type="inferred from homology"/>
<dbReference type="Proteomes" id="UP000291343">
    <property type="component" value="Unassembled WGS sequence"/>
</dbReference>
<accession>A0A482XE84</accession>
<dbReference type="SUPFAM" id="SSF49899">
    <property type="entry name" value="Concanavalin A-like lectins/glucanases"/>
    <property type="match status" value="1"/>
</dbReference>
<dbReference type="OrthoDB" id="1938156at2759"/>
<dbReference type="PANTHER" id="PTHR11073">
    <property type="entry name" value="CALRETICULIN AND CALNEXIN"/>
    <property type="match status" value="1"/>
</dbReference>
<dbReference type="GO" id="GO:0005509">
    <property type="term" value="F:calcium ion binding"/>
    <property type="evidence" value="ECO:0007669"/>
    <property type="project" value="InterPro"/>
</dbReference>
<evidence type="ECO:0000256" key="3">
    <source>
        <dbReference type="ARBA" id="ARBA00022824"/>
    </source>
</evidence>
<dbReference type="GO" id="GO:0051082">
    <property type="term" value="F:unfolded protein binding"/>
    <property type="evidence" value="ECO:0007669"/>
    <property type="project" value="InterPro"/>
</dbReference>
<comment type="similarity">
    <text evidence="2 4">Belongs to the calreticulin family.</text>
</comment>
<evidence type="ECO:0000256" key="1">
    <source>
        <dbReference type="ARBA" id="ARBA00004240"/>
    </source>
</evidence>
<dbReference type="Pfam" id="PF00262">
    <property type="entry name" value="Calreticulin"/>
    <property type="match status" value="1"/>
</dbReference>
<dbReference type="InParanoid" id="A0A482XE84"/>
<reference evidence="5 6" key="1">
    <citation type="journal article" date="2017" name="Gigascience">
        <title>Genome sequence of the small brown planthopper, Laodelphax striatellus.</title>
        <authorList>
            <person name="Zhu J."/>
            <person name="Jiang F."/>
            <person name="Wang X."/>
            <person name="Yang P."/>
            <person name="Bao Y."/>
            <person name="Zhao W."/>
            <person name="Wang W."/>
            <person name="Lu H."/>
            <person name="Wang Q."/>
            <person name="Cui N."/>
            <person name="Li J."/>
            <person name="Chen X."/>
            <person name="Luo L."/>
            <person name="Yu J."/>
            <person name="Kang L."/>
            <person name="Cui F."/>
        </authorList>
    </citation>
    <scope>NUCLEOTIDE SEQUENCE [LARGE SCALE GENOMIC DNA]</scope>
    <source>
        <strain evidence="5">Lst14</strain>
    </source>
</reference>
<dbReference type="STRING" id="195883.A0A482XE84"/>
<comment type="subcellular location">
    <subcellularLocation>
        <location evidence="1">Endoplasmic reticulum</location>
    </subcellularLocation>
</comment>
<evidence type="ECO:0000313" key="5">
    <source>
        <dbReference type="EMBL" id="RZF44106.1"/>
    </source>
</evidence>
<keyword evidence="3 4" id="KW-0256">Endoplasmic reticulum</keyword>
<dbReference type="AlphaFoldDB" id="A0A482XE84"/>
<name>A0A482XE84_LAOST</name>
<sequence length="151" mass="17443">MFKEIQPAISLCNELDTWETTWEASEHPGKEFGKFKRTSGKFFNDEEKDKGIQTSEDFRFYALSRKFPAFSNKDKPLVIQFRVKHEQNIDCGGGYVKVFDSSLSSKELHGDSPYLIMFGELLSRSNYCVQLVRVLCLVGTCTVFSRYMYCV</sequence>
<dbReference type="InterPro" id="IPR018124">
    <property type="entry name" value="Calret/calnex_CS"/>
</dbReference>
<comment type="caution">
    <text evidence="5">The sequence shown here is derived from an EMBL/GenBank/DDBJ whole genome shotgun (WGS) entry which is preliminary data.</text>
</comment>
<keyword evidence="6" id="KW-1185">Reference proteome</keyword>
<evidence type="ECO:0000256" key="2">
    <source>
        <dbReference type="ARBA" id="ARBA00010983"/>
    </source>
</evidence>
<dbReference type="InterPro" id="IPR001580">
    <property type="entry name" value="Calret/calnex"/>
</dbReference>
<dbReference type="GO" id="GO:0036503">
    <property type="term" value="P:ERAD pathway"/>
    <property type="evidence" value="ECO:0007669"/>
    <property type="project" value="TreeGrafter"/>
</dbReference>
<dbReference type="PRINTS" id="PR00626">
    <property type="entry name" value="CALRETICULIN"/>
</dbReference>
<keyword evidence="4" id="KW-0143">Chaperone</keyword>
<evidence type="ECO:0008006" key="7">
    <source>
        <dbReference type="Google" id="ProtNLM"/>
    </source>
</evidence>